<keyword evidence="7" id="KW-0720">Serine protease</keyword>
<feature type="disulfide bond" evidence="14">
    <location>
        <begin position="694"/>
        <end position="704"/>
    </location>
</feature>
<feature type="disulfide bond" evidence="13">
    <location>
        <begin position="1547"/>
        <end position="1562"/>
    </location>
</feature>
<feature type="domain" description="Ig-like" evidence="17">
    <location>
        <begin position="1813"/>
        <end position="1911"/>
    </location>
</feature>
<evidence type="ECO:0000256" key="5">
    <source>
        <dbReference type="ARBA" id="ARBA00022737"/>
    </source>
</evidence>
<dbReference type="Proteomes" id="UP000694845">
    <property type="component" value="Unplaced"/>
</dbReference>
<dbReference type="GO" id="GO:0006508">
    <property type="term" value="P:proteolysis"/>
    <property type="evidence" value="ECO:0007669"/>
    <property type="project" value="UniProtKB-KW"/>
</dbReference>
<feature type="domain" description="Ig-like" evidence="17">
    <location>
        <begin position="1381"/>
        <end position="1477"/>
    </location>
</feature>
<evidence type="ECO:0000256" key="12">
    <source>
        <dbReference type="PROSITE-ProRule" id="PRU00090"/>
    </source>
</evidence>
<protein>
    <submittedName>
        <fullName evidence="20">Uncharacterized protein LOC110984704 isoform X1</fullName>
    </submittedName>
</protein>
<dbReference type="InterPro" id="IPR036116">
    <property type="entry name" value="FN3_sf"/>
</dbReference>
<dbReference type="InterPro" id="IPR036055">
    <property type="entry name" value="LDL_receptor-like_sf"/>
</dbReference>
<dbReference type="GO" id="GO:0005886">
    <property type="term" value="C:plasma membrane"/>
    <property type="evidence" value="ECO:0007669"/>
    <property type="project" value="UniProtKB-SubCell"/>
</dbReference>
<evidence type="ECO:0000256" key="7">
    <source>
        <dbReference type="ARBA" id="ARBA00022825"/>
    </source>
</evidence>
<evidence type="ECO:0000256" key="14">
    <source>
        <dbReference type="PROSITE-ProRule" id="PRU00196"/>
    </source>
</evidence>
<dbReference type="GeneID" id="110984704"/>
<dbReference type="Gene3D" id="3.10.250.10">
    <property type="entry name" value="SRCR-like domain"/>
    <property type="match status" value="6"/>
</dbReference>
<dbReference type="PANTHER" id="PTHR48071">
    <property type="entry name" value="SRCR DOMAIN-CONTAINING PROTEIN"/>
    <property type="match status" value="1"/>
</dbReference>
<gene>
    <name evidence="20" type="primary">LOC110984704</name>
</gene>
<dbReference type="Gene3D" id="2.60.40.10">
    <property type="entry name" value="Immunoglobulins"/>
    <property type="match status" value="2"/>
</dbReference>
<keyword evidence="5" id="KW-0677">Repeat</keyword>
<dbReference type="SMART" id="SM00202">
    <property type="entry name" value="SR"/>
    <property type="match status" value="6"/>
</dbReference>
<proteinExistence type="predicted"/>
<dbReference type="PRINTS" id="PR00261">
    <property type="entry name" value="LDLRECEPTOR"/>
</dbReference>
<evidence type="ECO:0000256" key="4">
    <source>
        <dbReference type="ARBA" id="ARBA00022729"/>
    </source>
</evidence>
<dbReference type="SUPFAM" id="SSF49265">
    <property type="entry name" value="Fibronectin type III"/>
    <property type="match status" value="1"/>
</dbReference>
<dbReference type="InterPro" id="IPR003598">
    <property type="entry name" value="Ig_sub2"/>
</dbReference>
<dbReference type="InterPro" id="IPR001190">
    <property type="entry name" value="SRCR"/>
</dbReference>
<evidence type="ECO:0000256" key="8">
    <source>
        <dbReference type="ARBA" id="ARBA00022989"/>
    </source>
</evidence>
<dbReference type="InterPro" id="IPR003961">
    <property type="entry name" value="FN3_dom"/>
</dbReference>
<keyword evidence="3" id="KW-0812">Transmembrane</keyword>
<feature type="disulfide bond" evidence="14">
    <location>
        <begin position="362"/>
        <end position="372"/>
    </location>
</feature>
<feature type="domain" description="Ig-like" evidence="17">
    <location>
        <begin position="839"/>
        <end position="944"/>
    </location>
</feature>
<comment type="subcellular location">
    <subcellularLocation>
        <location evidence="1">Cell membrane</location>
        <topology evidence="1">Single-pass membrane protein</topology>
    </subcellularLocation>
</comment>
<dbReference type="GO" id="GO:0008236">
    <property type="term" value="F:serine-type peptidase activity"/>
    <property type="evidence" value="ECO:0007669"/>
    <property type="project" value="UniProtKB-KW"/>
</dbReference>
<dbReference type="Gene3D" id="2.40.128.620">
    <property type="match status" value="1"/>
</dbReference>
<evidence type="ECO:0000313" key="19">
    <source>
        <dbReference type="Proteomes" id="UP000694845"/>
    </source>
</evidence>
<dbReference type="PANTHER" id="PTHR48071:SF18">
    <property type="entry name" value="DELETED IN MALIGNANT BRAIN TUMORS 1 PROTEIN-RELATED"/>
    <property type="match status" value="1"/>
</dbReference>
<dbReference type="InterPro" id="IPR036790">
    <property type="entry name" value="Frizzled_dom_sf"/>
</dbReference>
<feature type="disulfide bond" evidence="14">
    <location>
        <begin position="805"/>
        <end position="815"/>
    </location>
</feature>
<feature type="disulfide bond" evidence="12">
    <location>
        <begin position="138"/>
        <end position="162"/>
    </location>
</feature>
<feature type="domain" description="Ig-like" evidence="17">
    <location>
        <begin position="529"/>
        <end position="608"/>
    </location>
</feature>
<feature type="domain" description="Fibronectin type-III" evidence="18">
    <location>
        <begin position="955"/>
        <end position="1048"/>
    </location>
</feature>
<dbReference type="PROSITE" id="PS50068">
    <property type="entry name" value="LDLRA_2"/>
    <property type="match status" value="5"/>
</dbReference>
<feature type="disulfide bond" evidence="14">
    <location>
        <begin position="1339"/>
        <end position="1349"/>
    </location>
</feature>
<dbReference type="RefSeq" id="XP_022100821.1">
    <property type="nucleotide sequence ID" value="XM_022245129.1"/>
</dbReference>
<dbReference type="InterPro" id="IPR003599">
    <property type="entry name" value="Ig_sub"/>
</dbReference>
<evidence type="ECO:0000256" key="11">
    <source>
        <dbReference type="ARBA" id="ARBA00023180"/>
    </source>
</evidence>
<dbReference type="PROSITE" id="PS50853">
    <property type="entry name" value="FN3"/>
    <property type="match status" value="2"/>
</dbReference>
<feature type="disulfide bond" evidence="14">
    <location>
        <begin position="662"/>
        <end position="723"/>
    </location>
</feature>
<dbReference type="Gene3D" id="1.10.2000.10">
    <property type="entry name" value="Frizzled cysteine-rich domain"/>
    <property type="match status" value="2"/>
</dbReference>
<keyword evidence="8" id="KW-1133">Transmembrane helix</keyword>
<dbReference type="Pfam" id="PF01392">
    <property type="entry name" value="Fz"/>
    <property type="match status" value="2"/>
</dbReference>
<comment type="caution">
    <text evidence="14">Lacks conserved residue(s) required for the propagation of feature annotation.</text>
</comment>
<feature type="disulfide bond" evidence="13">
    <location>
        <begin position="1685"/>
        <end position="1700"/>
    </location>
</feature>
<accession>A0A8B7ZC91</accession>
<dbReference type="InterPro" id="IPR013783">
    <property type="entry name" value="Ig-like_fold"/>
</dbReference>
<dbReference type="InterPro" id="IPR020067">
    <property type="entry name" value="Frizzled_dom"/>
</dbReference>
<evidence type="ECO:0000256" key="3">
    <source>
        <dbReference type="ARBA" id="ARBA00022692"/>
    </source>
</evidence>
<dbReference type="CDD" id="cd00112">
    <property type="entry name" value="LDLa"/>
    <property type="match status" value="5"/>
</dbReference>
<evidence type="ECO:0000313" key="20">
    <source>
        <dbReference type="RefSeq" id="XP_022100821.1"/>
    </source>
</evidence>
<dbReference type="PROSITE" id="PS50835">
    <property type="entry name" value="IG_LIKE"/>
    <property type="match status" value="5"/>
</dbReference>
<dbReference type="SMART" id="SM00060">
    <property type="entry name" value="FN3"/>
    <property type="match status" value="2"/>
</dbReference>
<evidence type="ECO:0000256" key="10">
    <source>
        <dbReference type="ARBA" id="ARBA00023157"/>
    </source>
</evidence>
<keyword evidence="2" id="KW-0645">Protease</keyword>
<feature type="domain" description="SRCR" evidence="16">
    <location>
        <begin position="403"/>
        <end position="511"/>
    </location>
</feature>
<evidence type="ECO:0000256" key="9">
    <source>
        <dbReference type="ARBA" id="ARBA00023136"/>
    </source>
</evidence>
<dbReference type="InterPro" id="IPR002172">
    <property type="entry name" value="LDrepeatLR_classA_rpt"/>
</dbReference>
<dbReference type="SMART" id="SM00192">
    <property type="entry name" value="LDLa"/>
    <property type="match status" value="5"/>
</dbReference>
<feature type="domain" description="Ig-like" evidence="17">
    <location>
        <begin position="166"/>
        <end position="271"/>
    </location>
</feature>
<evidence type="ECO:0000259" key="17">
    <source>
        <dbReference type="PROSITE" id="PS50835"/>
    </source>
</evidence>
<dbReference type="SUPFAM" id="SSF57424">
    <property type="entry name" value="LDL receptor-like module"/>
    <property type="match status" value="5"/>
</dbReference>
<dbReference type="Pfam" id="PF00041">
    <property type="entry name" value="fn3"/>
    <property type="match status" value="2"/>
</dbReference>
<dbReference type="KEGG" id="aplc:110984704"/>
<dbReference type="FunFam" id="3.10.250.10:FF:000032">
    <property type="entry name" value="Si:dkey-14d8.20"/>
    <property type="match status" value="2"/>
</dbReference>
<dbReference type="Pfam" id="PF00057">
    <property type="entry name" value="Ldl_recept_a"/>
    <property type="match status" value="5"/>
</dbReference>
<dbReference type="FunFam" id="3.10.250.10:FF:000016">
    <property type="entry name" value="Scavenger receptor cysteine-rich protein type 12"/>
    <property type="match status" value="4"/>
</dbReference>
<dbReference type="Gene3D" id="4.10.400.10">
    <property type="entry name" value="Low-density Lipoprotein Receptor"/>
    <property type="match status" value="4"/>
</dbReference>
<evidence type="ECO:0000259" key="16">
    <source>
        <dbReference type="PROSITE" id="PS50287"/>
    </source>
</evidence>
<evidence type="ECO:0000256" key="6">
    <source>
        <dbReference type="ARBA" id="ARBA00022801"/>
    </source>
</evidence>
<dbReference type="PROSITE" id="PS50038">
    <property type="entry name" value="FZ"/>
    <property type="match status" value="2"/>
</dbReference>
<dbReference type="SMART" id="SM00409">
    <property type="entry name" value="IG"/>
    <property type="match status" value="3"/>
</dbReference>
<evidence type="ECO:0000256" key="13">
    <source>
        <dbReference type="PROSITE-ProRule" id="PRU00124"/>
    </source>
</evidence>
<feature type="domain" description="SRCR" evidence="16">
    <location>
        <begin position="732"/>
        <end position="838"/>
    </location>
</feature>
<feature type="disulfide bond" evidence="12">
    <location>
        <begin position="1714"/>
        <end position="1760"/>
    </location>
</feature>
<feature type="domain" description="FZ" evidence="15">
    <location>
        <begin position="1701"/>
        <end position="1823"/>
    </location>
</feature>
<dbReference type="CDD" id="cd00063">
    <property type="entry name" value="FN3"/>
    <property type="match status" value="2"/>
</dbReference>
<dbReference type="OrthoDB" id="536948at2759"/>
<feature type="disulfide bond" evidence="13">
    <location>
        <begin position="1639"/>
        <end position="1654"/>
    </location>
</feature>
<feature type="domain" description="SRCR" evidence="16">
    <location>
        <begin position="1154"/>
        <end position="1258"/>
    </location>
</feature>
<dbReference type="PROSITE" id="PS00420">
    <property type="entry name" value="SRCR_1"/>
    <property type="match status" value="2"/>
</dbReference>
<keyword evidence="10 14" id="KW-1015">Disulfide bond</keyword>
<feature type="disulfide bond" evidence="14">
    <location>
        <begin position="476"/>
        <end position="486"/>
    </location>
</feature>
<dbReference type="SMART" id="SM00408">
    <property type="entry name" value="IGc2"/>
    <property type="match status" value="3"/>
</dbReference>
<dbReference type="PRINTS" id="PR00258">
    <property type="entry name" value="SPERACTRCPTR"/>
</dbReference>
<dbReference type="SUPFAM" id="SSF56487">
    <property type="entry name" value="SRCR-like"/>
    <property type="match status" value="6"/>
</dbReference>
<keyword evidence="9" id="KW-0472">Membrane</keyword>
<feature type="domain" description="SRCR" evidence="16">
    <location>
        <begin position="620"/>
        <end position="724"/>
    </location>
</feature>
<dbReference type="CDD" id="cd07066">
    <property type="entry name" value="CRD_FZ"/>
    <property type="match status" value="2"/>
</dbReference>
<keyword evidence="19" id="KW-1185">Reference proteome</keyword>
<feature type="disulfide bond" evidence="14">
    <location>
        <begin position="1226"/>
        <end position="1236"/>
    </location>
</feature>
<feature type="domain" description="SRCR" evidence="16">
    <location>
        <begin position="288"/>
        <end position="395"/>
    </location>
</feature>
<evidence type="ECO:0000259" key="18">
    <source>
        <dbReference type="PROSITE" id="PS50853"/>
    </source>
</evidence>
<dbReference type="Pfam" id="PF00530">
    <property type="entry name" value="SRCR"/>
    <property type="match status" value="6"/>
</dbReference>
<dbReference type="InterPro" id="IPR036772">
    <property type="entry name" value="SRCR-like_dom_sf"/>
</dbReference>
<name>A0A8B7ZC91_ACAPL</name>
<feature type="disulfide bond" evidence="12">
    <location>
        <begin position="1706"/>
        <end position="1767"/>
    </location>
</feature>
<dbReference type="InterPro" id="IPR007110">
    <property type="entry name" value="Ig-like_dom"/>
</dbReference>
<organism evidence="19 20">
    <name type="scientific">Acanthaster planci</name>
    <name type="common">Crown-of-thorns starfish</name>
    <dbReference type="NCBI Taxonomy" id="133434"/>
    <lineage>
        <taxon>Eukaryota</taxon>
        <taxon>Metazoa</taxon>
        <taxon>Echinodermata</taxon>
        <taxon>Eleutherozoa</taxon>
        <taxon>Asterozoa</taxon>
        <taxon>Asteroidea</taxon>
        <taxon>Valvatacea</taxon>
        <taxon>Valvatida</taxon>
        <taxon>Acanthasteridae</taxon>
        <taxon>Acanthaster</taxon>
    </lineage>
</organism>
<evidence type="ECO:0000256" key="2">
    <source>
        <dbReference type="ARBA" id="ARBA00022670"/>
    </source>
</evidence>
<reference evidence="20" key="1">
    <citation type="submission" date="2025-08" db="UniProtKB">
        <authorList>
            <consortium name="RefSeq"/>
        </authorList>
    </citation>
    <scope>IDENTIFICATION</scope>
</reference>
<evidence type="ECO:0000256" key="1">
    <source>
        <dbReference type="ARBA" id="ARBA00004162"/>
    </source>
</evidence>
<feature type="domain" description="FZ" evidence="15">
    <location>
        <begin position="41"/>
        <end position="177"/>
    </location>
</feature>
<feature type="disulfide bond" evidence="13">
    <location>
        <begin position="1593"/>
        <end position="1608"/>
    </location>
</feature>
<keyword evidence="6" id="KW-0378">Hydrolase</keyword>
<keyword evidence="4" id="KW-0732">Signal</keyword>
<dbReference type="SMART" id="SM00063">
    <property type="entry name" value="FRI"/>
    <property type="match status" value="1"/>
</dbReference>
<sequence length="1912" mass="207852">MENESTSLDTYHAYLQKSVESIICHAPTPCSCSLKRCGQWSPGGSCEPISVNTCRGSGVIHRQTSVPIIRPSGPELDAGFSTFQSQKKSLEGRRQIISHLKGRKHKQCKAYMKPFACAAYLPSCKRPGDSIPPCRDLCLKTKSKCQVSMDDLGFDWPIELECDVFPSSAENPHCISALNFGDVAVTTSDISVGVNMRVPCSYDLSPKMRPGWMIGDTVIEELSGPVRIDKTNSYTTTLVLENYVDSASRENYTCFVGEVSRKEFERQLSLDEIFGPAPTTRPPVEGAVRLISGYSVPHSGLVQYYKDGQWGYLCVPVEWDGDNANVICRQLGYGQALFSGTNLNDRRFGRGSGTMHVSASKCRGQEASLADCPDDSLEKTAGSYYCRDTVGVVCDTGSRETDIRLSNGTSPDEGILEVFYNNEWGTINNVGWDIFDAQVACRQLGYKGVKSISRSIAEPDYNYVRTMSVMLSGVACDGTEASLFDCLNLYFYNDPYGFSWDHDFDVILGCSKEDIDLKLSVTAEESEGGVDVRLICSTEDVITLVGERDTPVWTLPSGEMLFLADARRNMQVDGIGVSSSRLTITGFTDQENGGRYKCRVTGYEKNITLTEASIVVEGAVRLISGYSVPHSGLVQYHKDGQWGYLCPHWSWDMNEENGNVLCKQLGYGPSLAIVSHGQMFGTGNGVLHYVPSDCTGQEATLAECPNDSSASGCGFQKSVGVVCDTGSRETDIRLSNGTSPDEGVLEVYYNNEWGTVCNKGWDVKDAEVACRQLGYNGIKYLPSSMLGFRYFYERFTSVMFGDVDCDGTEASLFDCPKSNWYITHLSCAHDNDVILGCTEEINDLKLRNFTVVETVSGIDVSMICSAENVPRYAYEVETPVWTLPSGSILSAGEEEGNIRTSFIGSRSNNLLEITGFTDEQDAGIYLCTVTGYHKNVTLTEATIAVSAELSEDQIPPRPSNLQVAPSHNSVTVSWTAPSDQSIMIRGYILGYGASLPDGMTVRLSASQFKYIITGLMPETLYVLKLRAFNRIGEGPSLYIDAMTSSVPAELSEDQIPPEPSNLQVAPSHNSVTVSWTAPSDQTVRIRGYILGYGAGVPDEMTVRLSASQFKYIITGLMPETLYVLKLRAFNHIGEGPSLYIDAMTSSVPVVEGAVRLISGYSVPHSGLVQYYKDGQWGYLCAPLIWDEDNADVVCKQLGYGPALFIASLGQMFGTGNGVLYVSGSKCTGQEATLAECAIDSWDIRAGCSHNSDVGVVCDTGSRETDIRLSNGTSPGEGVLEVYYNNEWGTVCNKGWDIKDAEVACRQLGYNGVKYLSSFTLAFDYNNDRFTSVMFGEVDCNGTEASLFDCPKSNWYIDDFSCSHYNDVILGCTKEDIDLKLKDFTVVETVSGIDVFLTCSTEDVLMYVGEAETPVWTLPSGSMLSVGDEEGNIRSSQIGVSSNMLEITGFTDERDAGIYLCTVTGYHKNITLTEATIAVSVDHPCAQDQFNCGERCVPQRFLCDQEEDCADGRDESEEICSQILPNECTEDKVPCDSATKCVSMSALCDGIPDCDDGLDEGNCDDSGPLPPSGCPIDQIACPFSGECIATSALCNGNPDCSDGMDEATCGNGGTFQSSPCPEGHTSCPLSDQCIPMSALCDGNPDCTNATDELGCEGIVPPDEASCPADQFPCPLQDKCISLSEVCNGVSDCSSGVDEMNCPDTTSCVPISVSECAVGLDYTETLLNYNIGLSTSDIATLFSSLSIIFESGCGTFFRPFMCSTFVPPCGQAFQPPCRELCQLAIRKCLETFEGEMTEEQLMPQGVGSGGCDALPSQEDSQCYNVKEVSIGEVIGSGSEAGESRYVDCTYNLLPSQQPKWTAPGGSKVKTGERRKVQAIYISERVTRLQINKFSSRYQGMYTCSGQEYSQTVML</sequence>
<evidence type="ECO:0000259" key="15">
    <source>
        <dbReference type="PROSITE" id="PS50038"/>
    </source>
</evidence>
<feature type="domain" description="Fibronectin type-III" evidence="18">
    <location>
        <begin position="1056"/>
        <end position="1148"/>
    </location>
</feature>
<keyword evidence="11" id="KW-0325">Glycoprotein</keyword>
<dbReference type="SUPFAM" id="SSF63501">
    <property type="entry name" value="Frizzled cysteine-rich domain"/>
    <property type="match status" value="2"/>
</dbReference>
<feature type="domain" description="SRCR" evidence="16">
    <location>
        <begin position="1266"/>
        <end position="1372"/>
    </location>
</feature>
<dbReference type="PROSITE" id="PS50287">
    <property type="entry name" value="SRCR_2"/>
    <property type="match status" value="6"/>
</dbReference>